<dbReference type="Proteomes" id="UP000006054">
    <property type="component" value="Chromosome"/>
</dbReference>
<dbReference type="KEGG" id="fli:Fleli_2532"/>
<evidence type="ECO:0000313" key="2">
    <source>
        <dbReference type="Proteomes" id="UP000006054"/>
    </source>
</evidence>
<dbReference type="AlphaFoldDB" id="I4ALR2"/>
<dbReference type="STRING" id="880071.Fleli_2532"/>
<accession>I4ALR2</accession>
<keyword evidence="2" id="KW-1185">Reference proteome</keyword>
<organism evidence="1 2">
    <name type="scientific">Bernardetia litoralis (strain ATCC 23117 / DSM 6794 / NBRC 15988 / NCIMB 1366 / Fx l1 / Sio-4)</name>
    <name type="common">Flexibacter litoralis</name>
    <dbReference type="NCBI Taxonomy" id="880071"/>
    <lineage>
        <taxon>Bacteria</taxon>
        <taxon>Pseudomonadati</taxon>
        <taxon>Bacteroidota</taxon>
        <taxon>Cytophagia</taxon>
        <taxon>Cytophagales</taxon>
        <taxon>Bernardetiaceae</taxon>
        <taxon>Bernardetia</taxon>
    </lineage>
</organism>
<reference evidence="2" key="1">
    <citation type="submission" date="2012-06" db="EMBL/GenBank/DDBJ databases">
        <title>The complete genome of Flexibacter litoralis DSM 6794.</title>
        <authorList>
            <person name="Lucas S."/>
            <person name="Copeland A."/>
            <person name="Lapidus A."/>
            <person name="Glavina del Rio T."/>
            <person name="Dalin E."/>
            <person name="Tice H."/>
            <person name="Bruce D."/>
            <person name="Goodwin L."/>
            <person name="Pitluck S."/>
            <person name="Peters L."/>
            <person name="Ovchinnikova G."/>
            <person name="Lu M."/>
            <person name="Kyrpides N."/>
            <person name="Mavromatis K."/>
            <person name="Ivanova N."/>
            <person name="Brettin T."/>
            <person name="Detter J.C."/>
            <person name="Han C."/>
            <person name="Larimer F."/>
            <person name="Land M."/>
            <person name="Hauser L."/>
            <person name="Markowitz V."/>
            <person name="Cheng J.-F."/>
            <person name="Hugenholtz P."/>
            <person name="Woyke T."/>
            <person name="Wu D."/>
            <person name="Spring S."/>
            <person name="Lang E."/>
            <person name="Kopitz M."/>
            <person name="Brambilla E."/>
            <person name="Klenk H.-P."/>
            <person name="Eisen J.A."/>
        </authorList>
    </citation>
    <scope>NUCLEOTIDE SEQUENCE [LARGE SCALE GENOMIC DNA]</scope>
    <source>
        <strain evidence="2">ATCC 23117 / DSM 6794 / NBRC 15988 / NCIMB 1366 / Sio-4</strain>
    </source>
</reference>
<protein>
    <submittedName>
        <fullName evidence="1">Uncharacterized protein</fullName>
    </submittedName>
</protein>
<evidence type="ECO:0000313" key="1">
    <source>
        <dbReference type="EMBL" id="AFM04897.1"/>
    </source>
</evidence>
<sequence length="59" mass="6536">MFCYLCCNGISHSFTIYLIGGVAQSMIFSKAFQSSKIIQLKTTSNAVVGVLAKRHQQHK</sequence>
<name>I4ALR2_BERLS</name>
<dbReference type="HOGENOM" id="CLU_2953751_0_0_10"/>
<proteinExistence type="predicted"/>
<gene>
    <name evidence="1" type="ordered locus">Fleli_2532</name>
</gene>
<dbReference type="RefSeq" id="WP_014798334.1">
    <property type="nucleotide sequence ID" value="NC_018018.1"/>
</dbReference>
<dbReference type="EMBL" id="CP003345">
    <property type="protein sequence ID" value="AFM04897.1"/>
    <property type="molecule type" value="Genomic_DNA"/>
</dbReference>